<dbReference type="OrthoDB" id="9803927at2"/>
<accession>A0A1M5F7Q6</accession>
<proteinExistence type="predicted"/>
<feature type="domain" description="Choice-of-anchor I" evidence="7">
    <location>
        <begin position="455"/>
        <end position="936"/>
    </location>
</feature>
<evidence type="ECO:0000259" key="4">
    <source>
        <dbReference type="Pfam" id="PF03160"/>
    </source>
</evidence>
<dbReference type="InterPro" id="IPR038081">
    <property type="entry name" value="CalX-like_sf"/>
</dbReference>
<feature type="domain" description="SbsA Ig-like" evidence="5">
    <location>
        <begin position="206"/>
        <end position="318"/>
    </location>
</feature>
<evidence type="ECO:0000256" key="3">
    <source>
        <dbReference type="ARBA" id="ARBA00022837"/>
    </source>
</evidence>
<keyword evidence="9" id="KW-1185">Reference proteome</keyword>
<dbReference type="InterPro" id="IPR003644">
    <property type="entry name" value="Calx_beta"/>
</dbReference>
<dbReference type="PANTHER" id="PTHR46928">
    <property type="entry name" value="MESENCHYME-SPECIFIC CELL SURFACE GLYCOPROTEIN"/>
    <property type="match status" value="1"/>
</dbReference>
<evidence type="ECO:0000259" key="7">
    <source>
        <dbReference type="Pfam" id="PF22494"/>
    </source>
</evidence>
<dbReference type="GO" id="GO:0016020">
    <property type="term" value="C:membrane"/>
    <property type="evidence" value="ECO:0007669"/>
    <property type="project" value="InterPro"/>
</dbReference>
<name>A0A1M5F7Q6_9FLAO</name>
<dbReference type="InterPro" id="IPR055188">
    <property type="entry name" value="Choice_anch_I"/>
</dbReference>
<dbReference type="AlphaFoldDB" id="A0A1M5F7Q6"/>
<dbReference type="SUPFAM" id="SSF141072">
    <property type="entry name" value="CalX-like"/>
    <property type="match status" value="1"/>
</dbReference>
<evidence type="ECO:0000313" key="8">
    <source>
        <dbReference type="EMBL" id="SHF87101.1"/>
    </source>
</evidence>
<feature type="domain" description="Calx-beta" evidence="4">
    <location>
        <begin position="320"/>
        <end position="431"/>
    </location>
</feature>
<sequence length="1019" mass="108331">MINNYLLKGSVIAAFFLQGAVFGQTSLIHYWNFNNNTSAAAITTPTSTLVGGSMTAVTSGTTEIDFAGGTGQNFNVDNLNARNGDTSGTHLRYNFPINGNLQFNLPTTGYNNVVVKFTTRRSGSGAGTQTWSYSTNGTTFQTYQTVSPLDANPQLVTFDFSNIAGVANNPNFKLKVEFSAGSNNGTVGNNRFDNFTVDATAVGGADTTPPTVTYLPANNTNNASTTVNPTISFNENVRLTDNSTINDSNAQNLVDFRLGNASGTQVPFTTTFSGNKITVIPTSGLVPNQTYYLALKPNMVEDTSDNALTTATSTTFTTAGTSISLDKNLIKVNENAGTLAFKINVANPSNSTVNLVVKPAPFSTADSNDFTLANQTITLTPSTSSYTVNIPITDDTLQEQQAEYFVVSLENPVGAVISGDSNATVYIIDNDTPVPVPSNQISLNYIGSFDPSGNNNSSTEIVVHDPATQRLFTISSVTDVFDIINFSNPSSPTVINTINMAPYGGITSIAVKNGIIAVASPNGTNAQGNGSVVFFDINGNFLKQLTVGVLPDMVTFTPDGTKVMTANEGEPNDAYTVDPEGSVSIIDIPALTVAGISNLTQSNVTTLSLTPFNGQETALASSGVRKVKSTSTLAQDLEPEYISISSDSQKAWVSCQENNAVIEVNLSTKTLGNIWGLGKKDMSLPGNGFDASDNNGEILIANWPVKAYYNPDAMASYKIGNTNYLVTANEGDEKDLGGFSERTTVGANGYTLDSTLFPNASILKASHNLGRFRVTNVNGNTDGDAEFEEINALGARSFSIFNADTKQLVYDSGDKFERYIAANHPAIFNADNEANGAKNRSRAKGPEPEGVTLGTIGGQTYAFITLERTGGVMVYNITDPNNPTFTDYKHSRMTSAYGGDNGPEGIIYIAPENTTTGKGYVIIANEISGTLSMYEVTGSGTLAAGEVKPEKATFNVFPNPVAKGNTLYFNRTQDYELYDMSGKLVGKEKNALTIDTSKLSTGVYLVKTSEGHLKRVIVK</sequence>
<evidence type="ECO:0000256" key="1">
    <source>
        <dbReference type="ARBA" id="ARBA00022729"/>
    </source>
</evidence>
<dbReference type="Pfam" id="PF18962">
    <property type="entry name" value="Por_Secre_tail"/>
    <property type="match status" value="1"/>
</dbReference>
<dbReference type="Pfam" id="PF22494">
    <property type="entry name" value="choice_anch_I"/>
    <property type="match status" value="1"/>
</dbReference>
<dbReference type="GO" id="GO:0007154">
    <property type="term" value="P:cell communication"/>
    <property type="evidence" value="ECO:0007669"/>
    <property type="project" value="InterPro"/>
</dbReference>
<feature type="domain" description="Secretion system C-terminal sorting" evidence="6">
    <location>
        <begin position="956"/>
        <end position="1017"/>
    </location>
</feature>
<evidence type="ECO:0000259" key="6">
    <source>
        <dbReference type="Pfam" id="PF18962"/>
    </source>
</evidence>
<dbReference type="InterPro" id="IPR032812">
    <property type="entry name" value="SbsA_Ig"/>
</dbReference>
<dbReference type="RefSeq" id="WP_072959104.1">
    <property type="nucleotide sequence ID" value="NZ_FQUT01000007.1"/>
</dbReference>
<reference evidence="9" key="1">
    <citation type="submission" date="2016-11" db="EMBL/GenBank/DDBJ databases">
        <authorList>
            <person name="Varghese N."/>
            <person name="Submissions S."/>
        </authorList>
    </citation>
    <scope>NUCLEOTIDE SEQUENCE [LARGE SCALE GENOMIC DNA]</scope>
    <source>
        <strain evidence="9">DSM 27619</strain>
    </source>
</reference>
<dbReference type="InterPro" id="IPR052956">
    <property type="entry name" value="Mesenchyme-surface_protein"/>
</dbReference>
<evidence type="ECO:0000256" key="2">
    <source>
        <dbReference type="ARBA" id="ARBA00022737"/>
    </source>
</evidence>
<dbReference type="PANTHER" id="PTHR46928:SF1">
    <property type="entry name" value="MESENCHYME-SPECIFIC CELL SURFACE GLYCOPROTEIN"/>
    <property type="match status" value="1"/>
</dbReference>
<dbReference type="STRING" id="1416778.SAMN05443633_107180"/>
<dbReference type="EMBL" id="FQUT01000007">
    <property type="protein sequence ID" value="SHF87101.1"/>
    <property type="molecule type" value="Genomic_DNA"/>
</dbReference>
<dbReference type="NCBIfam" id="NF038117">
    <property type="entry name" value="choice_anch_I"/>
    <property type="match status" value="1"/>
</dbReference>
<dbReference type="InterPro" id="IPR011048">
    <property type="entry name" value="Haem_d1_sf"/>
</dbReference>
<dbReference type="Proteomes" id="UP000184518">
    <property type="component" value="Unassembled WGS sequence"/>
</dbReference>
<dbReference type="Pfam" id="PF13205">
    <property type="entry name" value="Big_5"/>
    <property type="match status" value="1"/>
</dbReference>
<gene>
    <name evidence="8" type="ORF">SAMN05443633_107180</name>
</gene>
<evidence type="ECO:0000259" key="5">
    <source>
        <dbReference type="Pfam" id="PF13205"/>
    </source>
</evidence>
<dbReference type="InterPro" id="IPR026444">
    <property type="entry name" value="Secre_tail"/>
</dbReference>
<keyword evidence="3" id="KW-0106">Calcium</keyword>
<evidence type="ECO:0000313" key="9">
    <source>
        <dbReference type="Proteomes" id="UP000184518"/>
    </source>
</evidence>
<dbReference type="Pfam" id="PF03160">
    <property type="entry name" value="Calx-beta"/>
    <property type="match status" value="1"/>
</dbReference>
<dbReference type="NCBIfam" id="TIGR04183">
    <property type="entry name" value="Por_Secre_tail"/>
    <property type="match status" value="1"/>
</dbReference>
<keyword evidence="2" id="KW-0677">Repeat</keyword>
<organism evidence="8 9">
    <name type="scientific">Chryseobacterium arachidis</name>
    <dbReference type="NCBI Taxonomy" id="1416778"/>
    <lineage>
        <taxon>Bacteria</taxon>
        <taxon>Pseudomonadati</taxon>
        <taxon>Bacteroidota</taxon>
        <taxon>Flavobacteriia</taxon>
        <taxon>Flavobacteriales</taxon>
        <taxon>Weeksellaceae</taxon>
        <taxon>Chryseobacterium group</taxon>
        <taxon>Chryseobacterium</taxon>
    </lineage>
</organism>
<dbReference type="Gene3D" id="2.60.40.2030">
    <property type="match status" value="1"/>
</dbReference>
<protein>
    <submittedName>
        <fullName evidence="8">Por secretion system C-terminal sorting domain-containing protein</fullName>
    </submittedName>
</protein>
<dbReference type="SUPFAM" id="SSF51004">
    <property type="entry name" value="C-terminal (heme d1) domain of cytochrome cd1-nitrite reductase"/>
    <property type="match status" value="1"/>
</dbReference>
<keyword evidence="1" id="KW-0732">Signal</keyword>